<comment type="similarity">
    <text evidence="5">Belongs to the creatininase superfamily.</text>
</comment>
<keyword evidence="4" id="KW-0862">Zinc</keyword>
<dbReference type="PANTHER" id="PTHR35005:SF1">
    <property type="entry name" value="2-AMINO-5-FORMYLAMINO-6-RIBOSYLAMINOPYRIMIDIN-4(3H)-ONE 5'-MONOPHOSPHATE DEFORMYLASE"/>
    <property type="match status" value="1"/>
</dbReference>
<reference evidence="6 7" key="1">
    <citation type="submission" date="2018-12" db="EMBL/GenBank/DDBJ databases">
        <title>Complete genome sequencing of Tabrizicola sp. K13M18.</title>
        <authorList>
            <person name="Bae J.-W."/>
        </authorList>
    </citation>
    <scope>NUCLEOTIDE SEQUENCE [LARGE SCALE GENOMIC DNA]</scope>
    <source>
        <strain evidence="6 7">K13M18</strain>
    </source>
</reference>
<dbReference type="RefSeq" id="WP_125326254.1">
    <property type="nucleotide sequence ID" value="NZ_CP034328.1"/>
</dbReference>
<comment type="cofactor">
    <cofactor evidence="1">
        <name>Zn(2+)</name>
        <dbReference type="ChEBI" id="CHEBI:29105"/>
    </cofactor>
</comment>
<evidence type="ECO:0000256" key="3">
    <source>
        <dbReference type="ARBA" id="ARBA00022801"/>
    </source>
</evidence>
<dbReference type="GO" id="GO:0046872">
    <property type="term" value="F:metal ion binding"/>
    <property type="evidence" value="ECO:0007669"/>
    <property type="project" value="UniProtKB-KW"/>
</dbReference>
<keyword evidence="2" id="KW-0479">Metal-binding</keyword>
<dbReference type="GO" id="GO:0009231">
    <property type="term" value="P:riboflavin biosynthetic process"/>
    <property type="evidence" value="ECO:0007669"/>
    <property type="project" value="TreeGrafter"/>
</dbReference>
<dbReference type="KEGG" id="taw:EI545_15200"/>
<dbReference type="InterPro" id="IPR024087">
    <property type="entry name" value="Creatininase-like_sf"/>
</dbReference>
<evidence type="ECO:0000256" key="5">
    <source>
        <dbReference type="ARBA" id="ARBA00024029"/>
    </source>
</evidence>
<evidence type="ECO:0000313" key="7">
    <source>
        <dbReference type="Proteomes" id="UP000282002"/>
    </source>
</evidence>
<dbReference type="AlphaFoldDB" id="A0A3S8U944"/>
<protein>
    <submittedName>
        <fullName evidence="6">Creatininase family protein</fullName>
    </submittedName>
</protein>
<evidence type="ECO:0000313" key="6">
    <source>
        <dbReference type="EMBL" id="AZL60059.1"/>
    </source>
</evidence>
<dbReference type="GO" id="GO:0016811">
    <property type="term" value="F:hydrolase activity, acting on carbon-nitrogen (but not peptide) bonds, in linear amides"/>
    <property type="evidence" value="ECO:0007669"/>
    <property type="project" value="TreeGrafter"/>
</dbReference>
<dbReference type="SUPFAM" id="SSF102215">
    <property type="entry name" value="Creatininase"/>
    <property type="match status" value="1"/>
</dbReference>
<organism evidence="6 7">
    <name type="scientific">Tabrizicola piscis</name>
    <dbReference type="NCBI Taxonomy" id="2494374"/>
    <lineage>
        <taxon>Bacteria</taxon>
        <taxon>Pseudomonadati</taxon>
        <taxon>Pseudomonadota</taxon>
        <taxon>Alphaproteobacteria</taxon>
        <taxon>Rhodobacterales</taxon>
        <taxon>Paracoccaceae</taxon>
        <taxon>Tabrizicola</taxon>
    </lineage>
</organism>
<dbReference type="OrthoDB" id="9801445at2"/>
<evidence type="ECO:0000256" key="4">
    <source>
        <dbReference type="ARBA" id="ARBA00022833"/>
    </source>
</evidence>
<evidence type="ECO:0000256" key="2">
    <source>
        <dbReference type="ARBA" id="ARBA00022723"/>
    </source>
</evidence>
<dbReference type="InterPro" id="IPR003785">
    <property type="entry name" value="Creatininase/forma_Hydrolase"/>
</dbReference>
<keyword evidence="7" id="KW-1185">Reference proteome</keyword>
<dbReference type="Gene3D" id="3.40.50.10310">
    <property type="entry name" value="Creatininase"/>
    <property type="match status" value="1"/>
</dbReference>
<sequence length="270" mass="29193">MKHRFWADYTARDFAALPRDRLIAILPVGAVEQHGPHLPLSVDQAILDGILAATVPLIPDDLPALILPTLPVGKSDEHSAYPGTLTFSAATLMAMWSDIGASVARAGVRKLVILNSHGGQIAPMDIVARDLRLRHKMMVVAANWFAMGMPEGLFTAEENRFGIHAGDMETSVMRALHPGLVQMDHARDFRPLVAKMAKDNKHLGLTPAGKLAWAAQDMHPAGACGNAALATVEKGQQVIDHAARQIVTLLGEVHRMPLDYLENTPDPDAQ</sequence>
<dbReference type="EMBL" id="CP034328">
    <property type="protein sequence ID" value="AZL60059.1"/>
    <property type="molecule type" value="Genomic_DNA"/>
</dbReference>
<dbReference type="PANTHER" id="PTHR35005">
    <property type="entry name" value="3-DEHYDRO-SCYLLO-INOSOSE HYDROLASE"/>
    <property type="match status" value="1"/>
</dbReference>
<evidence type="ECO:0000256" key="1">
    <source>
        <dbReference type="ARBA" id="ARBA00001947"/>
    </source>
</evidence>
<name>A0A3S8U944_9RHOB</name>
<accession>A0A3S8U944</accession>
<gene>
    <name evidence="6" type="ORF">EI545_15200</name>
</gene>
<dbReference type="Proteomes" id="UP000282002">
    <property type="component" value="Chromosome"/>
</dbReference>
<proteinExistence type="inferred from homology"/>
<keyword evidence="3" id="KW-0378">Hydrolase</keyword>
<dbReference type="Pfam" id="PF02633">
    <property type="entry name" value="Creatininase"/>
    <property type="match status" value="1"/>
</dbReference>